<organism evidence="2 3">
    <name type="scientific">Lederbergia wuyishanensis</name>
    <dbReference type="NCBI Taxonomy" id="1347903"/>
    <lineage>
        <taxon>Bacteria</taxon>
        <taxon>Bacillati</taxon>
        <taxon>Bacillota</taxon>
        <taxon>Bacilli</taxon>
        <taxon>Bacillales</taxon>
        <taxon>Bacillaceae</taxon>
        <taxon>Lederbergia</taxon>
    </lineage>
</organism>
<dbReference type="EMBL" id="JAUSUO010000004">
    <property type="protein sequence ID" value="MDQ0343126.1"/>
    <property type="molecule type" value="Genomic_DNA"/>
</dbReference>
<dbReference type="InterPro" id="IPR041657">
    <property type="entry name" value="HTH_17"/>
</dbReference>
<gene>
    <name evidence="2" type="ORF">J2S14_001940</name>
</gene>
<dbReference type="NCBIfam" id="TIGR01764">
    <property type="entry name" value="excise"/>
    <property type="match status" value="1"/>
</dbReference>
<accession>A0ABU0D410</accession>
<evidence type="ECO:0000313" key="2">
    <source>
        <dbReference type="EMBL" id="MDQ0343126.1"/>
    </source>
</evidence>
<keyword evidence="3" id="KW-1185">Reference proteome</keyword>
<protein>
    <submittedName>
        <fullName evidence="2">Excisionase family DNA binding protein</fullName>
    </submittedName>
</protein>
<feature type="domain" description="Helix-turn-helix" evidence="1">
    <location>
        <begin position="2"/>
        <end position="51"/>
    </location>
</feature>
<dbReference type="Pfam" id="PF12728">
    <property type="entry name" value="HTH_17"/>
    <property type="match status" value="1"/>
</dbReference>
<name>A0ABU0D410_9BACI</name>
<dbReference type="InterPro" id="IPR010093">
    <property type="entry name" value="SinI_DNA-bd"/>
</dbReference>
<evidence type="ECO:0000259" key="1">
    <source>
        <dbReference type="Pfam" id="PF12728"/>
    </source>
</evidence>
<dbReference type="Proteomes" id="UP001232343">
    <property type="component" value="Unassembled WGS sequence"/>
</dbReference>
<proteinExistence type="predicted"/>
<dbReference type="RefSeq" id="WP_244681873.1">
    <property type="nucleotide sequence ID" value="NZ_JALIRM010000008.1"/>
</dbReference>
<evidence type="ECO:0000313" key="3">
    <source>
        <dbReference type="Proteomes" id="UP001232343"/>
    </source>
</evidence>
<sequence>MYLTIKETAEYLSVSVPYVENLILQRKIRFLRDGDGVVLIYKDQFKTHFEQLEKYKALVEELANEPVPEDIDVKDED</sequence>
<comment type="caution">
    <text evidence="2">The sequence shown here is derived from an EMBL/GenBank/DDBJ whole genome shotgun (WGS) entry which is preliminary data.</text>
</comment>
<reference evidence="2 3" key="1">
    <citation type="submission" date="2023-07" db="EMBL/GenBank/DDBJ databases">
        <title>Genomic Encyclopedia of Type Strains, Phase IV (KMG-IV): sequencing the most valuable type-strain genomes for metagenomic binning, comparative biology and taxonomic classification.</title>
        <authorList>
            <person name="Goeker M."/>
        </authorList>
    </citation>
    <scope>NUCLEOTIDE SEQUENCE [LARGE SCALE GENOMIC DNA]</scope>
    <source>
        <strain evidence="2 3">DSM 27848</strain>
    </source>
</reference>